<dbReference type="InterPro" id="IPR023214">
    <property type="entry name" value="HAD_sf"/>
</dbReference>
<proteinExistence type="inferred from homology"/>
<dbReference type="InterPro" id="IPR023198">
    <property type="entry name" value="PGP-like_dom2"/>
</dbReference>
<dbReference type="PRINTS" id="PR00413">
    <property type="entry name" value="HADHALOGNASE"/>
</dbReference>
<name>A0ABV5HRU1_9VIBR</name>
<evidence type="ECO:0000313" key="6">
    <source>
        <dbReference type="Proteomes" id="UP001589645"/>
    </source>
</evidence>
<keyword evidence="3" id="KW-0479">Metal-binding</keyword>
<evidence type="ECO:0000256" key="4">
    <source>
        <dbReference type="ARBA" id="ARBA00022842"/>
    </source>
</evidence>
<evidence type="ECO:0000256" key="3">
    <source>
        <dbReference type="ARBA" id="ARBA00022723"/>
    </source>
</evidence>
<dbReference type="Gene3D" id="1.10.150.240">
    <property type="entry name" value="Putative phosphatase, domain 2"/>
    <property type="match status" value="1"/>
</dbReference>
<dbReference type="SFLD" id="SFLDG01135">
    <property type="entry name" value="C1.5.6:_HAD__Beta-PGM__Phospha"/>
    <property type="match status" value="1"/>
</dbReference>
<keyword evidence="5" id="KW-0378">Hydrolase</keyword>
<dbReference type="PANTHER" id="PTHR46193:SF10">
    <property type="entry name" value="6-PHOSPHOGLUCONATE PHOSPHATASE"/>
    <property type="match status" value="1"/>
</dbReference>
<gene>
    <name evidence="5" type="ORF">ACFFUV_18085</name>
</gene>
<dbReference type="SFLD" id="SFLDG01129">
    <property type="entry name" value="C1.5:_HAD__Beta-PGM__Phosphata"/>
    <property type="match status" value="1"/>
</dbReference>
<dbReference type="SUPFAM" id="SSF56784">
    <property type="entry name" value="HAD-like"/>
    <property type="match status" value="1"/>
</dbReference>
<accession>A0ABV5HRU1</accession>
<evidence type="ECO:0000256" key="1">
    <source>
        <dbReference type="ARBA" id="ARBA00001946"/>
    </source>
</evidence>
<comment type="cofactor">
    <cofactor evidence="1">
        <name>Mg(2+)</name>
        <dbReference type="ChEBI" id="CHEBI:18420"/>
    </cofactor>
</comment>
<dbReference type="InterPro" id="IPR036412">
    <property type="entry name" value="HAD-like_sf"/>
</dbReference>
<dbReference type="InterPro" id="IPR051600">
    <property type="entry name" value="Beta-PGM-like"/>
</dbReference>
<comment type="similarity">
    <text evidence="2">Belongs to the HAD-like hydrolase superfamily. CbbY/CbbZ/Gph/YieH family.</text>
</comment>
<dbReference type="Gene3D" id="3.40.50.1000">
    <property type="entry name" value="HAD superfamily/HAD-like"/>
    <property type="match status" value="1"/>
</dbReference>
<comment type="caution">
    <text evidence="5">The sequence shown here is derived from an EMBL/GenBank/DDBJ whole genome shotgun (WGS) entry which is preliminary data.</text>
</comment>
<dbReference type="Proteomes" id="UP001589645">
    <property type="component" value="Unassembled WGS sequence"/>
</dbReference>
<evidence type="ECO:0000313" key="5">
    <source>
        <dbReference type="EMBL" id="MFB9136883.1"/>
    </source>
</evidence>
<dbReference type="InterPro" id="IPR041492">
    <property type="entry name" value="HAD_2"/>
</dbReference>
<dbReference type="NCBIfam" id="TIGR01509">
    <property type="entry name" value="HAD-SF-IA-v3"/>
    <property type="match status" value="1"/>
</dbReference>
<reference evidence="5 6" key="1">
    <citation type="submission" date="2024-09" db="EMBL/GenBank/DDBJ databases">
        <authorList>
            <person name="Sun Q."/>
            <person name="Mori K."/>
        </authorList>
    </citation>
    <scope>NUCLEOTIDE SEQUENCE [LARGE SCALE GENOMIC DNA]</scope>
    <source>
        <strain evidence="5 6">CECT 8064</strain>
    </source>
</reference>
<evidence type="ECO:0000256" key="2">
    <source>
        <dbReference type="ARBA" id="ARBA00006171"/>
    </source>
</evidence>
<keyword evidence="6" id="KW-1185">Reference proteome</keyword>
<dbReference type="GO" id="GO:0016787">
    <property type="term" value="F:hydrolase activity"/>
    <property type="evidence" value="ECO:0007669"/>
    <property type="project" value="UniProtKB-KW"/>
</dbReference>
<dbReference type="PANTHER" id="PTHR46193">
    <property type="entry name" value="6-PHOSPHOGLUCONATE PHOSPHATASE"/>
    <property type="match status" value="1"/>
</dbReference>
<dbReference type="Pfam" id="PF13419">
    <property type="entry name" value="HAD_2"/>
    <property type="match status" value="1"/>
</dbReference>
<dbReference type="InterPro" id="IPR006439">
    <property type="entry name" value="HAD-SF_hydro_IA"/>
</dbReference>
<protein>
    <submittedName>
        <fullName evidence="5">HAD-IA family hydrolase</fullName>
    </submittedName>
</protein>
<dbReference type="CDD" id="cd07526">
    <property type="entry name" value="HAD_BPGM_like"/>
    <property type="match status" value="1"/>
</dbReference>
<dbReference type="SFLD" id="SFLDS00003">
    <property type="entry name" value="Haloacid_Dehalogenase"/>
    <property type="match status" value="1"/>
</dbReference>
<sequence length="215" mass="23805">MNQIQCVIFDCDGTLIDSEKLCCRALATVFNHYGAQMSVQDALAHFEGGKLADILFTTAERLGISVSLDELEPCYRQEVDRLFRQHLKPMSGATELLIELKARGIEYCVASNGPREKIERSLFLAGLLPYFQGRIFSAFDANSWKPEPDLIQYSAMNMGFSLSQCLYIDDTAKGLEAGLRAGVETIQLLGINSQLYSKDVTAIGNLKELNALIPV</sequence>
<dbReference type="EMBL" id="JBHMEP010000007">
    <property type="protein sequence ID" value="MFB9136883.1"/>
    <property type="molecule type" value="Genomic_DNA"/>
</dbReference>
<dbReference type="RefSeq" id="WP_390195484.1">
    <property type="nucleotide sequence ID" value="NZ_JBHMEP010000007.1"/>
</dbReference>
<organism evidence="5 6">
    <name type="scientific">Vibrio olivae</name>
    <dbReference type="NCBI Taxonomy" id="1243002"/>
    <lineage>
        <taxon>Bacteria</taxon>
        <taxon>Pseudomonadati</taxon>
        <taxon>Pseudomonadota</taxon>
        <taxon>Gammaproteobacteria</taxon>
        <taxon>Vibrionales</taxon>
        <taxon>Vibrionaceae</taxon>
        <taxon>Vibrio</taxon>
    </lineage>
</organism>
<keyword evidence="4" id="KW-0460">Magnesium</keyword>